<evidence type="ECO:0000256" key="4">
    <source>
        <dbReference type="ARBA" id="ARBA00022695"/>
    </source>
</evidence>
<evidence type="ECO:0000313" key="10">
    <source>
        <dbReference type="Proteomes" id="UP000327085"/>
    </source>
</evidence>
<keyword evidence="2 9" id="KW-0240">DNA-directed RNA polymerase</keyword>
<dbReference type="InterPro" id="IPR015700">
    <property type="entry name" value="RPC1"/>
</dbReference>
<dbReference type="PANTHER" id="PTHR48446:SF1">
    <property type="entry name" value="DNA-DIRECTED RNA POLYMERASE SUBUNIT BETA' N-TERMINAL SECTION"/>
    <property type="match status" value="1"/>
</dbReference>
<name>A0A5E4FMN9_PRUDU</name>
<dbReference type="GO" id="GO:0006351">
    <property type="term" value="P:DNA-templated transcription"/>
    <property type="evidence" value="ECO:0007669"/>
    <property type="project" value="InterPro"/>
</dbReference>
<dbReference type="InterPro" id="IPR007080">
    <property type="entry name" value="RNA_pol_Rpb1_1"/>
</dbReference>
<protein>
    <recommendedName>
        <fullName evidence="1">DNA-directed RNA polymerase</fullName>
        <ecNumber evidence="1">2.7.7.6</ecNumber>
    </recommendedName>
</protein>
<dbReference type="InParanoid" id="A0A5E4FMN9"/>
<proteinExistence type="predicted"/>
<dbReference type="SUPFAM" id="SSF64484">
    <property type="entry name" value="beta and beta-prime subunits of DNA dependent RNA-polymerase"/>
    <property type="match status" value="1"/>
</dbReference>
<dbReference type="GO" id="GO:0046872">
    <property type="term" value="F:metal ion binding"/>
    <property type="evidence" value="ECO:0007669"/>
    <property type="project" value="UniProtKB-KW"/>
</dbReference>
<dbReference type="EC" id="2.7.7.6" evidence="1"/>
<dbReference type="InterPro" id="IPR044893">
    <property type="entry name" value="RNA_pol_Rpb1_clamp_domain"/>
</dbReference>
<gene>
    <name evidence="9" type="ORF">ALMOND_2B023472</name>
</gene>
<evidence type="ECO:0000256" key="5">
    <source>
        <dbReference type="ARBA" id="ARBA00022723"/>
    </source>
</evidence>
<dbReference type="GO" id="GO:0003677">
    <property type="term" value="F:DNA binding"/>
    <property type="evidence" value="ECO:0007669"/>
    <property type="project" value="InterPro"/>
</dbReference>
<dbReference type="EMBL" id="CABIKO010000146">
    <property type="protein sequence ID" value="VVA28561.1"/>
    <property type="molecule type" value="Genomic_DNA"/>
</dbReference>
<dbReference type="Gramene" id="VVA28561">
    <property type="protein sequence ID" value="VVA28561"/>
    <property type="gene ID" value="Prudul26B023472"/>
</dbReference>
<dbReference type="Gene3D" id="4.10.860.120">
    <property type="entry name" value="RNA polymerase II, clamp domain"/>
    <property type="match status" value="1"/>
</dbReference>
<evidence type="ECO:0000256" key="3">
    <source>
        <dbReference type="ARBA" id="ARBA00022679"/>
    </source>
</evidence>
<sequence length="293" mass="32695">MFPSEIMKMAEVEIFRGVDYGSDRKPIEGGLLDPRLGPPNKKCGNCATYGANYKDCPGHFGYLALALPVYNVGYMGTVVDILKCICKSCSGVLLKEEMRVEHLRRMRNPKLGPLKKTELMKMVVKKCNDLAANNRPVECSKCGYLNGSVKKTTGVVAIIHDRSEFGGVMDELRSTISETKVSSAPFNLETHLMNPGEVFSLFKQMLDEDCELLYLCTRPENLLIMNIPVPPTVIRPSVLVDDSWTNENDITERLKNIVQANARLRHDLTQDLPPAYAGGFKHSWDALQVEVAQ</sequence>
<evidence type="ECO:0000256" key="7">
    <source>
        <dbReference type="ARBA" id="ARBA00023163"/>
    </source>
</evidence>
<evidence type="ECO:0000256" key="6">
    <source>
        <dbReference type="ARBA" id="ARBA00022833"/>
    </source>
</evidence>
<evidence type="ECO:0000313" key="9">
    <source>
        <dbReference type="EMBL" id="VVA28561.1"/>
    </source>
</evidence>
<dbReference type="OMA" id="GIMHERT"/>
<evidence type="ECO:0000256" key="1">
    <source>
        <dbReference type="ARBA" id="ARBA00012418"/>
    </source>
</evidence>
<keyword evidence="4" id="KW-0548">Nucleotidyltransferase</keyword>
<organism evidence="9 10">
    <name type="scientific">Prunus dulcis</name>
    <name type="common">Almond</name>
    <name type="synonym">Amygdalus dulcis</name>
    <dbReference type="NCBI Taxonomy" id="3755"/>
    <lineage>
        <taxon>Eukaryota</taxon>
        <taxon>Viridiplantae</taxon>
        <taxon>Streptophyta</taxon>
        <taxon>Embryophyta</taxon>
        <taxon>Tracheophyta</taxon>
        <taxon>Spermatophyta</taxon>
        <taxon>Magnoliopsida</taxon>
        <taxon>eudicotyledons</taxon>
        <taxon>Gunneridae</taxon>
        <taxon>Pentapetalae</taxon>
        <taxon>rosids</taxon>
        <taxon>fabids</taxon>
        <taxon>Rosales</taxon>
        <taxon>Rosaceae</taxon>
        <taxon>Amygdaloideae</taxon>
        <taxon>Amygdaleae</taxon>
        <taxon>Prunus</taxon>
    </lineage>
</organism>
<keyword evidence="5" id="KW-0479">Metal-binding</keyword>
<evidence type="ECO:0000259" key="8">
    <source>
        <dbReference type="Pfam" id="PF04997"/>
    </source>
</evidence>
<dbReference type="Proteomes" id="UP000327085">
    <property type="component" value="Chromosome 3"/>
</dbReference>
<feature type="domain" description="RNA polymerase Rpb1" evidence="8">
    <location>
        <begin position="3"/>
        <end position="292"/>
    </location>
</feature>
<keyword evidence="6" id="KW-0862">Zinc</keyword>
<accession>A0A5E4FMN9</accession>
<evidence type="ECO:0000256" key="2">
    <source>
        <dbReference type="ARBA" id="ARBA00022478"/>
    </source>
</evidence>
<dbReference type="Pfam" id="PF04997">
    <property type="entry name" value="RNA_pol_Rpb1_1"/>
    <property type="match status" value="1"/>
</dbReference>
<dbReference type="AlphaFoldDB" id="A0A5E4FMN9"/>
<dbReference type="PANTHER" id="PTHR48446">
    <property type="entry name" value="DNA-DIRECTED RNA POLYMERASE SUBUNIT BETA' N-TERMINAL SECTION"/>
    <property type="match status" value="1"/>
</dbReference>
<dbReference type="GO" id="GO:0000428">
    <property type="term" value="C:DNA-directed RNA polymerase complex"/>
    <property type="evidence" value="ECO:0007669"/>
    <property type="project" value="UniProtKB-KW"/>
</dbReference>
<dbReference type="GO" id="GO:0003899">
    <property type="term" value="F:DNA-directed RNA polymerase activity"/>
    <property type="evidence" value="ECO:0007669"/>
    <property type="project" value="UniProtKB-EC"/>
</dbReference>
<reference evidence="10" key="1">
    <citation type="journal article" date="2020" name="Plant J.">
        <title>Transposons played a major role in the diversification between the closely related almond and peach genomes: results from the almond genome sequence.</title>
        <authorList>
            <person name="Alioto T."/>
            <person name="Alexiou K.G."/>
            <person name="Bardil A."/>
            <person name="Barteri F."/>
            <person name="Castanera R."/>
            <person name="Cruz F."/>
            <person name="Dhingra A."/>
            <person name="Duval H."/>
            <person name="Fernandez I Marti A."/>
            <person name="Frias L."/>
            <person name="Galan B."/>
            <person name="Garcia J.L."/>
            <person name="Howad W."/>
            <person name="Gomez-Garrido J."/>
            <person name="Gut M."/>
            <person name="Julca I."/>
            <person name="Morata J."/>
            <person name="Puigdomenech P."/>
            <person name="Ribeca P."/>
            <person name="Rubio Cabetas M.J."/>
            <person name="Vlasova A."/>
            <person name="Wirthensohn M."/>
            <person name="Garcia-Mas J."/>
            <person name="Gabaldon T."/>
            <person name="Casacuberta J.M."/>
            <person name="Arus P."/>
        </authorList>
    </citation>
    <scope>NUCLEOTIDE SEQUENCE [LARGE SCALE GENOMIC DNA]</scope>
    <source>
        <strain evidence="10">cv. Texas</strain>
    </source>
</reference>
<keyword evidence="7" id="KW-0804">Transcription</keyword>
<keyword evidence="3" id="KW-0808">Transferase</keyword>